<feature type="region of interest" description="Disordered" evidence="1">
    <location>
        <begin position="1"/>
        <end position="21"/>
    </location>
</feature>
<gene>
    <name evidence="2" type="ORF">BDV26DRAFT_273168</name>
</gene>
<dbReference type="AlphaFoldDB" id="A0A5N7AUB1"/>
<keyword evidence="3" id="KW-1185">Reference proteome</keyword>
<evidence type="ECO:0000313" key="3">
    <source>
        <dbReference type="Proteomes" id="UP000326198"/>
    </source>
</evidence>
<evidence type="ECO:0000256" key="1">
    <source>
        <dbReference type="SAM" id="MobiDB-lite"/>
    </source>
</evidence>
<sequence length="95" mass="10976">MSVTFGSSTSVRPPSNHTSPTWSYFKFRWLITRATVLQRLMMEPRASKKRHPIRHEDNSPSPPPPLKAQRAILTTKTCNYKLTSQYSPCIHTYNN</sequence>
<reference evidence="2 3" key="1">
    <citation type="submission" date="2019-04" db="EMBL/GenBank/DDBJ databases">
        <title>Friends and foes A comparative genomics studyof 23 Aspergillus species from section Flavi.</title>
        <authorList>
            <consortium name="DOE Joint Genome Institute"/>
            <person name="Kjaerbolling I."/>
            <person name="Vesth T."/>
            <person name="Frisvad J.C."/>
            <person name="Nybo J.L."/>
            <person name="Theobald S."/>
            <person name="Kildgaard S."/>
            <person name="Isbrandt T."/>
            <person name="Kuo A."/>
            <person name="Sato A."/>
            <person name="Lyhne E.K."/>
            <person name="Kogle M.E."/>
            <person name="Wiebenga A."/>
            <person name="Kun R.S."/>
            <person name="Lubbers R.J."/>
            <person name="Makela M.R."/>
            <person name="Barry K."/>
            <person name="Chovatia M."/>
            <person name="Clum A."/>
            <person name="Daum C."/>
            <person name="Haridas S."/>
            <person name="He G."/>
            <person name="LaButti K."/>
            <person name="Lipzen A."/>
            <person name="Mondo S."/>
            <person name="Riley R."/>
            <person name="Salamov A."/>
            <person name="Simmons B.A."/>
            <person name="Magnuson J.K."/>
            <person name="Henrissat B."/>
            <person name="Mortensen U.H."/>
            <person name="Larsen T.O."/>
            <person name="Devries R.P."/>
            <person name="Grigoriev I.V."/>
            <person name="Machida M."/>
            <person name="Baker S.E."/>
            <person name="Andersen M.R."/>
        </authorList>
    </citation>
    <scope>NUCLEOTIDE SEQUENCE [LARGE SCALE GENOMIC DNA]</scope>
    <source>
        <strain evidence="2 3">IBT 29228</strain>
    </source>
</reference>
<feature type="region of interest" description="Disordered" evidence="1">
    <location>
        <begin position="42"/>
        <end position="67"/>
    </location>
</feature>
<organism evidence="2 3">
    <name type="scientific">Aspergillus bertholletiae</name>
    <dbReference type="NCBI Taxonomy" id="1226010"/>
    <lineage>
        <taxon>Eukaryota</taxon>
        <taxon>Fungi</taxon>
        <taxon>Dikarya</taxon>
        <taxon>Ascomycota</taxon>
        <taxon>Pezizomycotina</taxon>
        <taxon>Eurotiomycetes</taxon>
        <taxon>Eurotiomycetidae</taxon>
        <taxon>Eurotiales</taxon>
        <taxon>Aspergillaceae</taxon>
        <taxon>Aspergillus</taxon>
        <taxon>Aspergillus subgen. Circumdati</taxon>
    </lineage>
</organism>
<evidence type="ECO:0000313" key="2">
    <source>
        <dbReference type="EMBL" id="KAE8372896.1"/>
    </source>
</evidence>
<proteinExistence type="predicted"/>
<accession>A0A5N7AUB1</accession>
<name>A0A5N7AUB1_9EURO</name>
<dbReference type="EMBL" id="ML736336">
    <property type="protein sequence ID" value="KAE8372896.1"/>
    <property type="molecule type" value="Genomic_DNA"/>
</dbReference>
<dbReference type="Proteomes" id="UP000326198">
    <property type="component" value="Unassembled WGS sequence"/>
</dbReference>
<protein>
    <submittedName>
        <fullName evidence="2">Uncharacterized protein</fullName>
    </submittedName>
</protein>